<gene>
    <name evidence="2" type="ORF">EBB06_14015</name>
</gene>
<feature type="compositionally biased region" description="Basic and acidic residues" evidence="1">
    <location>
        <begin position="102"/>
        <end position="143"/>
    </location>
</feature>
<evidence type="ECO:0000313" key="2">
    <source>
        <dbReference type="EMBL" id="RXZ42158.1"/>
    </source>
</evidence>
<feature type="compositionally biased region" description="Basic and acidic residues" evidence="1">
    <location>
        <begin position="1"/>
        <end position="11"/>
    </location>
</feature>
<evidence type="ECO:0000313" key="3">
    <source>
        <dbReference type="Proteomes" id="UP000290682"/>
    </source>
</evidence>
<name>A0ABY0F9S2_9NEIS</name>
<keyword evidence="3" id="KW-1185">Reference proteome</keyword>
<comment type="caution">
    <text evidence="2">The sequence shown here is derived from an EMBL/GenBank/DDBJ whole genome shotgun (WGS) entry which is preliminary data.</text>
</comment>
<sequence>MDALRNLDTRSKPLLAAAQTTDTGRKQADTVAAERAAETQALGATVRRNAETARVEEDLNRQLAATQAANLARVVPPSDAAPPIDPAVSAVATAPSPILPDTRSDSERDASNSEQRRVERQQEGERAQENERSRERRNAEAREAQASPAGNAQAVGRYQANQSLLEDARPAARVATRA</sequence>
<reference evidence="2 3" key="1">
    <citation type="submission" date="2018-10" db="EMBL/GenBank/DDBJ databases">
        <title>Draft genome of Fastidiocella sp. strain 375T, a bacterium isolated from a karstic cave dripping water.</title>
        <authorList>
            <person name="Coelho C."/>
            <person name="Verissimo A."/>
            <person name="Tiago I."/>
        </authorList>
    </citation>
    <scope>NUCLEOTIDE SEQUENCE [LARGE SCALE GENOMIC DNA]</scope>
    <source>
        <strain evidence="2 3">CAVE-375</strain>
    </source>
</reference>
<dbReference type="Proteomes" id="UP000290682">
    <property type="component" value="Unassembled WGS sequence"/>
</dbReference>
<organism evidence="2 3">
    <name type="scientific">Crenobacter cavernae</name>
    <dbReference type="NCBI Taxonomy" id="2290923"/>
    <lineage>
        <taxon>Bacteria</taxon>
        <taxon>Pseudomonadati</taxon>
        <taxon>Pseudomonadota</taxon>
        <taxon>Betaproteobacteria</taxon>
        <taxon>Neisseriales</taxon>
        <taxon>Neisseriaceae</taxon>
        <taxon>Crenobacter</taxon>
    </lineage>
</organism>
<protein>
    <submittedName>
        <fullName evidence="2">Uncharacterized protein</fullName>
    </submittedName>
</protein>
<dbReference type="RefSeq" id="WP_129213772.1">
    <property type="nucleotide sequence ID" value="NZ_REGR01000015.1"/>
</dbReference>
<evidence type="ECO:0000256" key="1">
    <source>
        <dbReference type="SAM" id="MobiDB-lite"/>
    </source>
</evidence>
<feature type="region of interest" description="Disordered" evidence="1">
    <location>
        <begin position="1"/>
        <end position="36"/>
    </location>
</feature>
<proteinExistence type="predicted"/>
<feature type="compositionally biased region" description="Low complexity" evidence="1">
    <location>
        <begin position="86"/>
        <end position="96"/>
    </location>
</feature>
<dbReference type="EMBL" id="REGR01000015">
    <property type="protein sequence ID" value="RXZ42158.1"/>
    <property type="molecule type" value="Genomic_DNA"/>
</dbReference>
<feature type="region of interest" description="Disordered" evidence="1">
    <location>
        <begin position="74"/>
        <end position="178"/>
    </location>
</feature>
<accession>A0ABY0F9S2</accession>